<dbReference type="AlphaFoldDB" id="A0A1J8QU39"/>
<name>A0A1J8QU39_9AGAM</name>
<protein>
    <submittedName>
        <fullName evidence="1">Uncharacterized protein</fullName>
    </submittedName>
</protein>
<dbReference type="InterPro" id="IPR036390">
    <property type="entry name" value="WH_DNA-bd_sf"/>
</dbReference>
<dbReference type="GO" id="GO:0071985">
    <property type="term" value="P:multivesicular body sorting pathway"/>
    <property type="evidence" value="ECO:0007669"/>
    <property type="project" value="InterPro"/>
</dbReference>
<dbReference type="InterPro" id="IPR008570">
    <property type="entry name" value="ESCRT-II_cplx_Vps25-sub"/>
</dbReference>
<evidence type="ECO:0000313" key="2">
    <source>
        <dbReference type="Proteomes" id="UP000183567"/>
    </source>
</evidence>
<dbReference type="EMBL" id="LVVM01002231">
    <property type="protein sequence ID" value="OJA16952.1"/>
    <property type="molecule type" value="Genomic_DNA"/>
</dbReference>
<gene>
    <name evidence="1" type="ORF">AZE42_09458</name>
</gene>
<sequence length="104" mass="11489">MSSLIAEMVAKNIAVYELPKQTRVVMLYWGLPEEWADVLHSWATATGQLNTILTFYEISDPSIPLSGIPTPLLRRVITTLVRSNRAQIIGVADGEGARFFAATK</sequence>
<evidence type="ECO:0000313" key="1">
    <source>
        <dbReference type="EMBL" id="OJA16952.1"/>
    </source>
</evidence>
<organism evidence="1 2">
    <name type="scientific">Rhizopogon vesiculosus</name>
    <dbReference type="NCBI Taxonomy" id="180088"/>
    <lineage>
        <taxon>Eukaryota</taxon>
        <taxon>Fungi</taxon>
        <taxon>Dikarya</taxon>
        <taxon>Basidiomycota</taxon>
        <taxon>Agaricomycotina</taxon>
        <taxon>Agaricomycetes</taxon>
        <taxon>Agaricomycetidae</taxon>
        <taxon>Boletales</taxon>
        <taxon>Suillineae</taxon>
        <taxon>Rhizopogonaceae</taxon>
        <taxon>Rhizopogon</taxon>
    </lineage>
</organism>
<dbReference type="Proteomes" id="UP000183567">
    <property type="component" value="Unassembled WGS sequence"/>
</dbReference>
<dbReference type="InterPro" id="IPR036388">
    <property type="entry name" value="WH-like_DNA-bd_sf"/>
</dbReference>
<dbReference type="GO" id="GO:0000814">
    <property type="term" value="C:ESCRT II complex"/>
    <property type="evidence" value="ECO:0007669"/>
    <property type="project" value="InterPro"/>
</dbReference>
<dbReference type="STRING" id="180088.A0A1J8QU39"/>
<accession>A0A1J8QU39</accession>
<dbReference type="SUPFAM" id="SSF46785">
    <property type="entry name" value="Winged helix' DNA-binding domain"/>
    <property type="match status" value="1"/>
</dbReference>
<comment type="caution">
    <text evidence="1">The sequence shown here is derived from an EMBL/GenBank/DDBJ whole genome shotgun (WGS) entry which is preliminary data.</text>
</comment>
<dbReference type="Pfam" id="PF05871">
    <property type="entry name" value="ESCRT-II"/>
    <property type="match status" value="1"/>
</dbReference>
<dbReference type="OrthoDB" id="245150at2759"/>
<keyword evidence="2" id="KW-1185">Reference proteome</keyword>
<reference evidence="1 2" key="1">
    <citation type="submission" date="2016-03" db="EMBL/GenBank/DDBJ databases">
        <title>Comparative genomics of the ectomycorrhizal sister species Rhizopogon vinicolor and Rhizopogon vesiculosus (Basidiomycota: Boletales) reveals a divergence of the mating type B locus.</title>
        <authorList>
            <person name="Mujic A.B."/>
            <person name="Kuo A."/>
            <person name="Tritt A."/>
            <person name="Lipzen A."/>
            <person name="Chen C."/>
            <person name="Johnson J."/>
            <person name="Sharma A."/>
            <person name="Barry K."/>
            <person name="Grigoriev I.V."/>
            <person name="Spatafora J.W."/>
        </authorList>
    </citation>
    <scope>NUCLEOTIDE SEQUENCE [LARGE SCALE GENOMIC DNA]</scope>
    <source>
        <strain evidence="1 2">AM-OR11-056</strain>
    </source>
</reference>
<dbReference type="Gene3D" id="1.10.10.10">
    <property type="entry name" value="Winged helix-like DNA-binding domain superfamily/Winged helix DNA-binding domain"/>
    <property type="match status" value="1"/>
</dbReference>
<proteinExistence type="predicted"/>